<sequence length="207" mass="22882">MGLFDALFGSKKPTNVEVTPDRIWMTTDAKFTGLQKEAVERSESETVAILLVAHFPDVLARLNEFANNWKSDVPLKAVLASSLNADLAASLGFDESAIIDVIVGERHPLPSVDDRLEQFADELPCRCRFSHHISLDDPIMEIFAGDSVKNILSKLGMAENEAIESKMVSRRIRQAQQKIEGKSTGSSDAVSAAQWLKKNCPELQQRT</sequence>
<dbReference type="Proteomes" id="UP000315471">
    <property type="component" value="Unassembled WGS sequence"/>
</dbReference>
<dbReference type="Gene3D" id="1.10.3060.10">
    <property type="entry name" value="Helical scaffold and wing domains of SecA"/>
    <property type="match status" value="1"/>
</dbReference>
<dbReference type="AlphaFoldDB" id="A0A5C6E5N3"/>
<dbReference type="EMBL" id="SJPY01000002">
    <property type="protein sequence ID" value="TWU44140.1"/>
    <property type="molecule type" value="Genomic_DNA"/>
</dbReference>
<organism evidence="1 2">
    <name type="scientific">Novipirellula aureliae</name>
    <dbReference type="NCBI Taxonomy" id="2527966"/>
    <lineage>
        <taxon>Bacteria</taxon>
        <taxon>Pseudomonadati</taxon>
        <taxon>Planctomycetota</taxon>
        <taxon>Planctomycetia</taxon>
        <taxon>Pirellulales</taxon>
        <taxon>Pirellulaceae</taxon>
        <taxon>Novipirellula</taxon>
    </lineage>
</organism>
<keyword evidence="2" id="KW-1185">Reference proteome</keyword>
<dbReference type="OrthoDB" id="274513at2"/>
<reference evidence="1 2" key="1">
    <citation type="submission" date="2019-02" db="EMBL/GenBank/DDBJ databases">
        <title>Deep-cultivation of Planctomycetes and their phenomic and genomic characterization uncovers novel biology.</title>
        <authorList>
            <person name="Wiegand S."/>
            <person name="Jogler M."/>
            <person name="Boedeker C."/>
            <person name="Pinto D."/>
            <person name="Vollmers J."/>
            <person name="Rivas-Marin E."/>
            <person name="Kohn T."/>
            <person name="Peeters S.H."/>
            <person name="Heuer A."/>
            <person name="Rast P."/>
            <person name="Oberbeckmann S."/>
            <person name="Bunk B."/>
            <person name="Jeske O."/>
            <person name="Meyerdierks A."/>
            <person name="Storesund J.E."/>
            <person name="Kallscheuer N."/>
            <person name="Luecker S."/>
            <person name="Lage O.M."/>
            <person name="Pohl T."/>
            <person name="Merkel B.J."/>
            <person name="Hornburger P."/>
            <person name="Mueller R.-W."/>
            <person name="Bruemmer F."/>
            <person name="Labrenz M."/>
            <person name="Spormann A.M."/>
            <person name="Op Den Camp H."/>
            <person name="Overmann J."/>
            <person name="Amann R."/>
            <person name="Jetten M.S.M."/>
            <person name="Mascher T."/>
            <person name="Medema M.H."/>
            <person name="Devos D.P."/>
            <person name="Kaster A.-K."/>
            <person name="Ovreas L."/>
            <person name="Rohde M."/>
            <person name="Galperin M.Y."/>
            <person name="Jogler C."/>
        </authorList>
    </citation>
    <scope>NUCLEOTIDE SEQUENCE [LARGE SCALE GENOMIC DNA]</scope>
    <source>
        <strain evidence="1 2">Q31b</strain>
    </source>
</reference>
<protein>
    <submittedName>
        <fullName evidence="1">Preprotein translocase subunit SecA</fullName>
    </submittedName>
</protein>
<accession>A0A5C6E5N3</accession>
<evidence type="ECO:0000313" key="1">
    <source>
        <dbReference type="EMBL" id="TWU44140.1"/>
    </source>
</evidence>
<dbReference type="RefSeq" id="WP_146599155.1">
    <property type="nucleotide sequence ID" value="NZ_SJPY01000002.1"/>
</dbReference>
<evidence type="ECO:0000313" key="2">
    <source>
        <dbReference type="Proteomes" id="UP000315471"/>
    </source>
</evidence>
<comment type="caution">
    <text evidence="1">The sequence shown here is derived from an EMBL/GenBank/DDBJ whole genome shotgun (WGS) entry which is preliminary data.</text>
</comment>
<gene>
    <name evidence="1" type="ORF">Q31b_16760</name>
</gene>
<name>A0A5C6E5N3_9BACT</name>
<proteinExistence type="predicted"/>